<dbReference type="NCBIfam" id="NF000801">
    <property type="entry name" value="PRK00055.1-3"/>
    <property type="match status" value="1"/>
</dbReference>
<keyword evidence="5 8" id="KW-0255">Endonuclease</keyword>
<dbReference type="EMBL" id="QWGR01000019">
    <property type="protein sequence ID" value="RIJ45862.1"/>
    <property type="molecule type" value="Genomic_DNA"/>
</dbReference>
<organism evidence="9 10">
    <name type="scientific">Maribellus luteus</name>
    <dbReference type="NCBI Taxonomy" id="2305463"/>
    <lineage>
        <taxon>Bacteria</taxon>
        <taxon>Pseudomonadati</taxon>
        <taxon>Bacteroidota</taxon>
        <taxon>Bacteroidia</taxon>
        <taxon>Marinilabiliales</taxon>
        <taxon>Prolixibacteraceae</taxon>
        <taxon>Maribellus</taxon>
    </lineage>
</organism>
<evidence type="ECO:0000256" key="1">
    <source>
        <dbReference type="ARBA" id="ARBA00011738"/>
    </source>
</evidence>
<evidence type="ECO:0000313" key="9">
    <source>
        <dbReference type="EMBL" id="RIJ45862.1"/>
    </source>
</evidence>
<dbReference type="OrthoDB" id="9800940at2"/>
<evidence type="ECO:0000256" key="5">
    <source>
        <dbReference type="ARBA" id="ARBA00022759"/>
    </source>
</evidence>
<feature type="binding site" evidence="8">
    <location>
        <position position="212"/>
    </location>
    <ligand>
        <name>Zn(2+)</name>
        <dbReference type="ChEBI" id="CHEBI:29105"/>
        <label>2</label>
        <note>catalytic</note>
    </ligand>
</feature>
<proteinExistence type="inferred from homology"/>
<accession>A0A399STJ6</accession>
<dbReference type="RefSeq" id="WP_119440036.1">
    <property type="nucleotide sequence ID" value="NZ_QWGR01000019.1"/>
</dbReference>
<feature type="binding site" evidence="8">
    <location>
        <position position="142"/>
    </location>
    <ligand>
        <name>Zn(2+)</name>
        <dbReference type="ChEBI" id="CHEBI:29105"/>
        <label>1</label>
        <note>catalytic</note>
    </ligand>
</feature>
<comment type="cofactor">
    <cofactor evidence="8">
        <name>Zn(2+)</name>
        <dbReference type="ChEBI" id="CHEBI:29105"/>
    </cofactor>
    <text evidence="8">Binds 2 Zn(2+) ions.</text>
</comment>
<keyword evidence="10" id="KW-1185">Reference proteome</keyword>
<dbReference type="PANTHER" id="PTHR46018:SF2">
    <property type="entry name" value="ZINC PHOSPHODIESTERASE ELAC PROTEIN 1"/>
    <property type="match status" value="1"/>
</dbReference>
<comment type="caution">
    <text evidence="9">The sequence shown here is derived from an EMBL/GenBank/DDBJ whole genome shotgun (WGS) entry which is preliminary data.</text>
</comment>
<evidence type="ECO:0000256" key="3">
    <source>
        <dbReference type="ARBA" id="ARBA00022722"/>
    </source>
</evidence>
<evidence type="ECO:0000256" key="7">
    <source>
        <dbReference type="ARBA" id="ARBA00022833"/>
    </source>
</evidence>
<feature type="active site" description="Proton acceptor" evidence="8">
    <location>
        <position position="66"/>
    </location>
</feature>
<dbReference type="PANTHER" id="PTHR46018">
    <property type="entry name" value="ZINC PHOSPHODIESTERASE ELAC PROTEIN 1"/>
    <property type="match status" value="1"/>
</dbReference>
<dbReference type="GO" id="GO:0008270">
    <property type="term" value="F:zinc ion binding"/>
    <property type="evidence" value="ECO:0007669"/>
    <property type="project" value="UniProtKB-UniRule"/>
</dbReference>
<evidence type="ECO:0000256" key="4">
    <source>
        <dbReference type="ARBA" id="ARBA00022723"/>
    </source>
</evidence>
<comment type="similarity">
    <text evidence="8">Belongs to the RNase Z family.</text>
</comment>
<dbReference type="Pfam" id="PF23023">
    <property type="entry name" value="Anti-Pycsar_Apyc1"/>
    <property type="match status" value="1"/>
</dbReference>
<evidence type="ECO:0000313" key="10">
    <source>
        <dbReference type="Proteomes" id="UP000265926"/>
    </source>
</evidence>
<dbReference type="EC" id="3.1.26.11" evidence="8"/>
<feature type="binding site" evidence="8">
    <location>
        <position position="67"/>
    </location>
    <ligand>
        <name>Zn(2+)</name>
        <dbReference type="ChEBI" id="CHEBI:29105"/>
        <label>2</label>
        <note>catalytic</note>
    </ligand>
</feature>
<keyword evidence="7 8" id="KW-0862">Zinc</keyword>
<sequence>MSFELTILGSNSALPTSNRYPTAQVLEVPGFCFLIDCGEGTQIQLRRNKISFSKIRHVFISHLHGDHYYGLIGLISTMNLMGVKSDLHIYAHSELKTLIQPQLDFIRGDMTVKPIFHPLNFKKPQLIFESKKVEVLSFPVKHSIPTCGFLFREKQKPANIRKDMIKAYNIPIAAIKDIKAGADFTTAEGQVIANVDLTIPASKPTSYAFCTDTAFYPANASILNGVDLLYHETTFLEELKELARKTLHSTTKEAGEMATLSGAGKLLIGHFSARFKDISRFVEETREVFPNTEAAIEGRKYTI</sequence>
<comment type="subunit">
    <text evidence="1 8">Homodimer.</text>
</comment>
<feature type="binding site" evidence="8">
    <location>
        <position position="66"/>
    </location>
    <ligand>
        <name>Zn(2+)</name>
        <dbReference type="ChEBI" id="CHEBI:29105"/>
        <label>2</label>
        <note>catalytic</note>
    </ligand>
</feature>
<dbReference type="InterPro" id="IPR013471">
    <property type="entry name" value="RNase_Z/BN"/>
</dbReference>
<evidence type="ECO:0000256" key="2">
    <source>
        <dbReference type="ARBA" id="ARBA00022694"/>
    </source>
</evidence>
<dbReference type="InterPro" id="IPR036866">
    <property type="entry name" value="RibonucZ/Hydroxyglut_hydro"/>
</dbReference>
<feature type="binding site" evidence="8">
    <location>
        <position position="62"/>
    </location>
    <ligand>
        <name>Zn(2+)</name>
        <dbReference type="ChEBI" id="CHEBI:29105"/>
        <label>1</label>
        <note>catalytic</note>
    </ligand>
</feature>
<name>A0A399STJ6_9BACT</name>
<keyword evidence="4 8" id="KW-0479">Metal-binding</keyword>
<feature type="binding site" evidence="8">
    <location>
        <position position="64"/>
    </location>
    <ligand>
        <name>Zn(2+)</name>
        <dbReference type="ChEBI" id="CHEBI:29105"/>
        <label>1</label>
        <note>catalytic</note>
    </ligand>
</feature>
<feature type="binding site" evidence="8">
    <location>
        <position position="212"/>
    </location>
    <ligand>
        <name>Zn(2+)</name>
        <dbReference type="ChEBI" id="CHEBI:29105"/>
        <label>1</label>
        <note>catalytic</note>
    </ligand>
</feature>
<keyword evidence="2 8" id="KW-0819">tRNA processing</keyword>
<comment type="catalytic activity">
    <reaction evidence="8">
        <text>Endonucleolytic cleavage of RNA, removing extra 3' nucleotides from tRNA precursor, generating 3' termini of tRNAs. A 3'-hydroxy group is left at the tRNA terminus and a 5'-phosphoryl group is left at the trailer molecule.</text>
        <dbReference type="EC" id="3.1.26.11"/>
    </reaction>
</comment>
<evidence type="ECO:0000256" key="8">
    <source>
        <dbReference type="HAMAP-Rule" id="MF_01818"/>
    </source>
</evidence>
<dbReference type="GO" id="GO:0042781">
    <property type="term" value="F:3'-tRNA processing endoribonuclease activity"/>
    <property type="evidence" value="ECO:0007669"/>
    <property type="project" value="UniProtKB-UniRule"/>
</dbReference>
<dbReference type="SUPFAM" id="SSF56281">
    <property type="entry name" value="Metallo-hydrolase/oxidoreductase"/>
    <property type="match status" value="1"/>
</dbReference>
<dbReference type="HAMAP" id="MF_01818">
    <property type="entry name" value="RNase_Z_BN"/>
    <property type="match status" value="1"/>
</dbReference>
<reference evidence="9 10" key="1">
    <citation type="submission" date="2018-08" db="EMBL/GenBank/DDBJ databases">
        <title>Pallidiluteibacterium maritimus gen. nov., sp. nov., isolated from coastal sediment.</title>
        <authorList>
            <person name="Zhou L.Y."/>
        </authorList>
    </citation>
    <scope>NUCLEOTIDE SEQUENCE [LARGE SCALE GENOMIC DNA]</scope>
    <source>
        <strain evidence="9 10">XSD2</strain>
    </source>
</reference>
<feature type="binding site" evidence="8">
    <location>
        <position position="270"/>
    </location>
    <ligand>
        <name>Zn(2+)</name>
        <dbReference type="ChEBI" id="CHEBI:29105"/>
        <label>2</label>
        <note>catalytic</note>
    </ligand>
</feature>
<evidence type="ECO:0000256" key="6">
    <source>
        <dbReference type="ARBA" id="ARBA00022801"/>
    </source>
</evidence>
<dbReference type="AlphaFoldDB" id="A0A399STJ6"/>
<protein>
    <recommendedName>
        <fullName evidence="8">Ribonuclease Z</fullName>
        <shortName evidence="8">RNase Z</shortName>
        <ecNumber evidence="8">3.1.26.11</ecNumber>
    </recommendedName>
    <alternativeName>
        <fullName evidence="8">tRNA 3 endonuclease</fullName>
    </alternativeName>
    <alternativeName>
        <fullName evidence="8">tRNase Z</fullName>
    </alternativeName>
</protein>
<dbReference type="Gene3D" id="3.60.15.10">
    <property type="entry name" value="Ribonuclease Z/Hydroxyacylglutathione hydrolase-like"/>
    <property type="match status" value="1"/>
</dbReference>
<keyword evidence="6 8" id="KW-0378">Hydrolase</keyword>
<dbReference type="Proteomes" id="UP000265926">
    <property type="component" value="Unassembled WGS sequence"/>
</dbReference>
<comment type="function">
    <text evidence="8">Zinc phosphodiesterase, which displays some tRNA 3'-processing endonuclease activity. Probably involved in tRNA maturation, by removing a 3'-trailer from precursor tRNA.</text>
</comment>
<keyword evidence="3 8" id="KW-0540">Nuclease</keyword>
<gene>
    <name evidence="8" type="primary">rnz</name>
    <name evidence="9" type="ORF">D1614_21380</name>
</gene>
<dbReference type="CDD" id="cd07717">
    <property type="entry name" value="RNaseZ_ZiPD-like_MBL-fold"/>
    <property type="match status" value="1"/>
</dbReference>